<dbReference type="GO" id="GO:0004803">
    <property type="term" value="F:transposase activity"/>
    <property type="evidence" value="ECO:0007669"/>
    <property type="project" value="InterPro"/>
</dbReference>
<organism evidence="1 2">
    <name type="scientific">Paraburkholderia humisilvae</name>
    <dbReference type="NCBI Taxonomy" id="627669"/>
    <lineage>
        <taxon>Bacteria</taxon>
        <taxon>Pseudomonadati</taxon>
        <taxon>Pseudomonadota</taxon>
        <taxon>Betaproteobacteria</taxon>
        <taxon>Burkholderiales</taxon>
        <taxon>Burkholderiaceae</taxon>
        <taxon>Paraburkholderia</taxon>
    </lineage>
</organism>
<dbReference type="Pfam" id="PF01527">
    <property type="entry name" value="HTH_Tnp_1"/>
    <property type="match status" value="1"/>
</dbReference>
<dbReference type="GO" id="GO:0006313">
    <property type="term" value="P:DNA transposition"/>
    <property type="evidence" value="ECO:0007669"/>
    <property type="project" value="InterPro"/>
</dbReference>
<dbReference type="InterPro" id="IPR002514">
    <property type="entry name" value="Transposase_8"/>
</dbReference>
<dbReference type="RefSeq" id="WP_377694007.1">
    <property type="nucleotide sequence ID" value="NZ_JBHLTK010000189.1"/>
</dbReference>
<dbReference type="PANTHER" id="PTHR37936">
    <property type="entry name" value="TRANSPOSASE INSC FOR INSERTION ELEMENT IS2A-RELATED"/>
    <property type="match status" value="1"/>
</dbReference>
<name>A0A6J5F9N8_9BURK</name>
<dbReference type="GO" id="GO:0003677">
    <property type="term" value="F:DNA binding"/>
    <property type="evidence" value="ECO:0007669"/>
    <property type="project" value="InterPro"/>
</dbReference>
<reference evidence="1 2" key="1">
    <citation type="submission" date="2020-04" db="EMBL/GenBank/DDBJ databases">
        <authorList>
            <person name="De Canck E."/>
        </authorList>
    </citation>
    <scope>NUCLEOTIDE SEQUENCE [LARGE SCALE GENOMIC DNA]</scope>
    <source>
        <strain evidence="1 2">LMG 29542</strain>
    </source>
</reference>
<dbReference type="SUPFAM" id="SSF46689">
    <property type="entry name" value="Homeodomain-like"/>
    <property type="match status" value="1"/>
</dbReference>
<sequence>MSVSQLAREHGINANMLFKWRRQYRAQQQSGTTSLLPVEVVNEAGPVADAGAAVAHPCVQESGGTLEIRIGRAVVNVSGMVDADMLRTVLESLR</sequence>
<evidence type="ECO:0008006" key="3">
    <source>
        <dbReference type="Google" id="ProtNLM"/>
    </source>
</evidence>
<dbReference type="EMBL" id="CADIKH010000256">
    <property type="protein sequence ID" value="CAB3775093.1"/>
    <property type="molecule type" value="Genomic_DNA"/>
</dbReference>
<keyword evidence="2" id="KW-1185">Reference proteome</keyword>
<dbReference type="AlphaFoldDB" id="A0A6J5F9N8"/>
<dbReference type="InterPro" id="IPR009057">
    <property type="entry name" value="Homeodomain-like_sf"/>
</dbReference>
<dbReference type="PANTHER" id="PTHR37936:SF3">
    <property type="entry name" value="TRANSPOSASE INSC FOR INSERTION ELEMENT IS2A-RELATED"/>
    <property type="match status" value="1"/>
</dbReference>
<protein>
    <recommendedName>
        <fullName evidence="3">Transposase</fullName>
    </recommendedName>
</protein>
<proteinExistence type="predicted"/>
<gene>
    <name evidence="1" type="ORF">LMG29542_08475</name>
</gene>
<dbReference type="Proteomes" id="UP000494363">
    <property type="component" value="Unassembled WGS sequence"/>
</dbReference>
<evidence type="ECO:0000313" key="1">
    <source>
        <dbReference type="EMBL" id="CAB3775093.1"/>
    </source>
</evidence>
<accession>A0A6J5F9N8</accession>
<evidence type="ECO:0000313" key="2">
    <source>
        <dbReference type="Proteomes" id="UP000494363"/>
    </source>
</evidence>
<dbReference type="NCBIfam" id="NF047595">
    <property type="entry name" value="IS66_ISRel24_TnpA"/>
    <property type="match status" value="1"/>
</dbReference>